<dbReference type="InterPro" id="IPR000620">
    <property type="entry name" value="EamA_dom"/>
</dbReference>
<dbReference type="Pfam" id="PF00892">
    <property type="entry name" value="EamA"/>
    <property type="match status" value="2"/>
</dbReference>
<evidence type="ECO:0000256" key="4">
    <source>
        <dbReference type="ARBA" id="ARBA00022692"/>
    </source>
</evidence>
<comment type="similarity">
    <text evidence="2">Belongs to the EamA transporter family.</text>
</comment>
<feature type="transmembrane region" description="Helical" evidence="8">
    <location>
        <begin position="161"/>
        <end position="181"/>
    </location>
</feature>
<protein>
    <submittedName>
        <fullName evidence="10">DMT family transporter</fullName>
    </submittedName>
</protein>
<evidence type="ECO:0000256" key="2">
    <source>
        <dbReference type="ARBA" id="ARBA00007362"/>
    </source>
</evidence>
<keyword evidence="4 8" id="KW-0812">Transmembrane</keyword>
<evidence type="ECO:0000259" key="9">
    <source>
        <dbReference type="Pfam" id="PF00892"/>
    </source>
</evidence>
<keyword evidence="5 8" id="KW-1133">Transmembrane helix</keyword>
<evidence type="ECO:0000256" key="8">
    <source>
        <dbReference type="SAM" id="Phobius"/>
    </source>
</evidence>
<feature type="region of interest" description="Disordered" evidence="7">
    <location>
        <begin position="293"/>
        <end position="337"/>
    </location>
</feature>
<feature type="domain" description="EamA" evidence="9">
    <location>
        <begin position="19"/>
        <end position="145"/>
    </location>
</feature>
<dbReference type="EMBL" id="CP035491">
    <property type="protein sequence ID" value="QAY73749.1"/>
    <property type="molecule type" value="Genomic_DNA"/>
</dbReference>
<gene>
    <name evidence="10" type="ORF">ET445_10725</name>
</gene>
<dbReference type="Proteomes" id="UP000291259">
    <property type="component" value="Chromosome"/>
</dbReference>
<dbReference type="PANTHER" id="PTHR42920:SF5">
    <property type="entry name" value="EAMA DOMAIN-CONTAINING PROTEIN"/>
    <property type="match status" value="1"/>
</dbReference>
<keyword evidence="6 8" id="KW-0472">Membrane</keyword>
<feature type="transmembrane region" description="Helical" evidence="8">
    <location>
        <begin position="20"/>
        <end position="39"/>
    </location>
</feature>
<evidence type="ECO:0000313" key="11">
    <source>
        <dbReference type="Proteomes" id="UP000291259"/>
    </source>
</evidence>
<feature type="transmembrane region" description="Helical" evidence="8">
    <location>
        <begin position="75"/>
        <end position="92"/>
    </location>
</feature>
<comment type="subcellular location">
    <subcellularLocation>
        <location evidence="1">Cell membrane</location>
        <topology evidence="1">Multi-pass membrane protein</topology>
    </subcellularLocation>
</comment>
<feature type="transmembrane region" description="Helical" evidence="8">
    <location>
        <begin position="45"/>
        <end position="63"/>
    </location>
</feature>
<dbReference type="GO" id="GO:0005886">
    <property type="term" value="C:plasma membrane"/>
    <property type="evidence" value="ECO:0007669"/>
    <property type="project" value="UniProtKB-SubCell"/>
</dbReference>
<feature type="transmembrane region" description="Helical" evidence="8">
    <location>
        <begin position="188"/>
        <end position="207"/>
    </location>
</feature>
<feature type="domain" description="EamA" evidence="9">
    <location>
        <begin position="158"/>
        <end position="287"/>
    </location>
</feature>
<proteinExistence type="inferred from homology"/>
<reference evidence="10 11" key="1">
    <citation type="submission" date="2019-01" db="EMBL/GenBank/DDBJ databases">
        <title>Genome sequencing of strain FW100M-8.</title>
        <authorList>
            <person name="Heo J."/>
            <person name="Kim S.-J."/>
            <person name="Kim J.-S."/>
            <person name="Hong S.-B."/>
            <person name="Kwon S.-W."/>
        </authorList>
    </citation>
    <scope>NUCLEOTIDE SEQUENCE [LARGE SCALE GENOMIC DNA]</scope>
    <source>
        <strain evidence="10 11">FW100M-8</strain>
    </source>
</reference>
<evidence type="ECO:0000256" key="3">
    <source>
        <dbReference type="ARBA" id="ARBA00022475"/>
    </source>
</evidence>
<keyword evidence="3" id="KW-1003">Cell membrane</keyword>
<dbReference type="OrthoDB" id="3182968at2"/>
<evidence type="ECO:0000256" key="5">
    <source>
        <dbReference type="ARBA" id="ARBA00022989"/>
    </source>
</evidence>
<dbReference type="KEGG" id="agf:ET445_10725"/>
<feature type="transmembrane region" description="Helical" evidence="8">
    <location>
        <begin position="213"/>
        <end position="236"/>
    </location>
</feature>
<feature type="transmembrane region" description="Helical" evidence="8">
    <location>
        <begin position="104"/>
        <end position="122"/>
    </location>
</feature>
<accession>A0A4P6FGY5</accession>
<name>A0A4P6FGY5_9MICO</name>
<dbReference type="PANTHER" id="PTHR42920">
    <property type="entry name" value="OS03G0707200 PROTEIN-RELATED"/>
    <property type="match status" value="1"/>
</dbReference>
<dbReference type="InterPro" id="IPR051258">
    <property type="entry name" value="Diverse_Substrate_Transporter"/>
</dbReference>
<evidence type="ECO:0000256" key="6">
    <source>
        <dbReference type="ARBA" id="ARBA00023136"/>
    </source>
</evidence>
<dbReference type="InterPro" id="IPR037185">
    <property type="entry name" value="EmrE-like"/>
</dbReference>
<dbReference type="AlphaFoldDB" id="A0A4P6FGY5"/>
<keyword evidence="11" id="KW-1185">Reference proteome</keyword>
<sequence length="337" mass="35115">MLHTAPSRFRLARPTRAETALLLLTVVWGSTFLIVHIAVQYSGPWFFVGVRFLAAGLISALVFHRALRGMRLRDLGAGAAIGVMIFLGYGLQTAGLQTIDSSTSAFLTALYVPLVPLLQWVVFRKRPNLPVLVGVTLAFVGLVLLADPGAVDFGFGPGETLTLVSTLPIAGEIILISVFAGRVDLGRVTVVQLLVAGILSMSTMPLVGETVPAFSWIWLVCAVGLGTASAAIQLTMNWAQQTVSPTKATIIYAGEPVWAGVIGRLAGDRLPPIAILGALLIVAGSVVSELKPAKKTDASEADTSGASDASGDAPMHPLVSSDATATGLQAPTARVDA</sequence>
<evidence type="ECO:0000256" key="1">
    <source>
        <dbReference type="ARBA" id="ARBA00004651"/>
    </source>
</evidence>
<organism evidence="10 11">
    <name type="scientific">Agromyces protaetiae</name>
    <dbReference type="NCBI Taxonomy" id="2509455"/>
    <lineage>
        <taxon>Bacteria</taxon>
        <taxon>Bacillati</taxon>
        <taxon>Actinomycetota</taxon>
        <taxon>Actinomycetes</taxon>
        <taxon>Micrococcales</taxon>
        <taxon>Microbacteriaceae</taxon>
        <taxon>Agromyces</taxon>
    </lineage>
</organism>
<dbReference type="SUPFAM" id="SSF103481">
    <property type="entry name" value="Multidrug resistance efflux transporter EmrE"/>
    <property type="match status" value="2"/>
</dbReference>
<evidence type="ECO:0000313" key="10">
    <source>
        <dbReference type="EMBL" id="QAY73749.1"/>
    </source>
</evidence>
<evidence type="ECO:0000256" key="7">
    <source>
        <dbReference type="SAM" id="MobiDB-lite"/>
    </source>
</evidence>
<feature type="transmembrane region" description="Helical" evidence="8">
    <location>
        <begin position="129"/>
        <end position="146"/>
    </location>
</feature>
<dbReference type="RefSeq" id="WP_129191226.1">
    <property type="nucleotide sequence ID" value="NZ_CP035491.1"/>
</dbReference>